<protein>
    <submittedName>
        <fullName evidence="1">Uncharacterized protein</fullName>
    </submittedName>
</protein>
<dbReference type="RefSeq" id="WP_216875114.1">
    <property type="nucleotide sequence ID" value="NZ_JAERQM010000002.1"/>
</dbReference>
<dbReference type="Proteomes" id="UP000689967">
    <property type="component" value="Unassembled WGS sequence"/>
</dbReference>
<sequence length="144" mass="15449">MSRGDAAARRLYAWEDRVVALLDRSVVPFAQMQALVDHVWAAEGLRWPPRMRPRKATRGVLATGSRLAIEAPESLPSWVLLHEIAHALADAGEGDTAGHGPDFVGLYVGLLVRHARMDGAMLAASLAEAGIAWNPAARPVLVGD</sequence>
<organism evidence="1 2">
    <name type="scientific">Falsiroseomonas oleicola</name>
    <dbReference type="NCBI Taxonomy" id="2801474"/>
    <lineage>
        <taxon>Bacteria</taxon>
        <taxon>Pseudomonadati</taxon>
        <taxon>Pseudomonadota</taxon>
        <taxon>Alphaproteobacteria</taxon>
        <taxon>Acetobacterales</taxon>
        <taxon>Roseomonadaceae</taxon>
        <taxon>Falsiroseomonas</taxon>
    </lineage>
</organism>
<name>A0ABS6H683_9PROT</name>
<accession>A0ABS6H683</accession>
<keyword evidence="2" id="KW-1185">Reference proteome</keyword>
<proteinExistence type="predicted"/>
<evidence type="ECO:0000313" key="2">
    <source>
        <dbReference type="Proteomes" id="UP000689967"/>
    </source>
</evidence>
<gene>
    <name evidence="1" type="ORF">JJQ90_10780</name>
</gene>
<evidence type="ECO:0000313" key="1">
    <source>
        <dbReference type="EMBL" id="MBU8544194.1"/>
    </source>
</evidence>
<comment type="caution">
    <text evidence="1">The sequence shown here is derived from an EMBL/GenBank/DDBJ whole genome shotgun (WGS) entry which is preliminary data.</text>
</comment>
<dbReference type="EMBL" id="JAERQM010000002">
    <property type="protein sequence ID" value="MBU8544194.1"/>
    <property type="molecule type" value="Genomic_DNA"/>
</dbReference>
<reference evidence="1 2" key="1">
    <citation type="submission" date="2021-01" db="EMBL/GenBank/DDBJ databases">
        <title>Roseomonas sp. nov, a bacterium isolated from an oil production mixture in Yumen Oilfield.</title>
        <authorList>
            <person name="Wu D."/>
        </authorList>
    </citation>
    <scope>NUCLEOTIDE SEQUENCE [LARGE SCALE GENOMIC DNA]</scope>
    <source>
        <strain evidence="1 2">ROY-5-3</strain>
    </source>
</reference>